<organism evidence="2 3">
    <name type="scientific">Pleuronectes platessa</name>
    <name type="common">European plaice</name>
    <dbReference type="NCBI Taxonomy" id="8262"/>
    <lineage>
        <taxon>Eukaryota</taxon>
        <taxon>Metazoa</taxon>
        <taxon>Chordata</taxon>
        <taxon>Craniata</taxon>
        <taxon>Vertebrata</taxon>
        <taxon>Euteleostomi</taxon>
        <taxon>Actinopterygii</taxon>
        <taxon>Neopterygii</taxon>
        <taxon>Teleostei</taxon>
        <taxon>Neoteleostei</taxon>
        <taxon>Acanthomorphata</taxon>
        <taxon>Carangaria</taxon>
        <taxon>Pleuronectiformes</taxon>
        <taxon>Pleuronectoidei</taxon>
        <taxon>Pleuronectidae</taxon>
        <taxon>Pleuronectes</taxon>
    </lineage>
</organism>
<feature type="region of interest" description="Disordered" evidence="1">
    <location>
        <begin position="21"/>
        <end position="47"/>
    </location>
</feature>
<name>A0A9N7VJS3_PLEPL</name>
<evidence type="ECO:0000256" key="1">
    <source>
        <dbReference type="SAM" id="MobiDB-lite"/>
    </source>
</evidence>
<gene>
    <name evidence="2" type="ORF">PLEPLA_LOCUS38496</name>
</gene>
<accession>A0A9N7VJS3</accession>
<dbReference type="Proteomes" id="UP001153269">
    <property type="component" value="Unassembled WGS sequence"/>
</dbReference>
<dbReference type="AlphaFoldDB" id="A0A9N7VJS3"/>
<keyword evidence="3" id="KW-1185">Reference proteome</keyword>
<protein>
    <submittedName>
        <fullName evidence="2">Uncharacterized protein</fullName>
    </submittedName>
</protein>
<sequence>MAWDTASAERPLQQKLGYGSHRLASPALSNHSDTAGPQARCPNSTLAPGKVEAEGALAKCIHDHIPKINYSNRRNTLFTSHPCFQRSIEASKQPGISERRGLRGTFSSDGLADAALFKAQRSGHEEGF</sequence>
<dbReference type="EMBL" id="CADEAL010004068">
    <property type="protein sequence ID" value="CAB1450804.1"/>
    <property type="molecule type" value="Genomic_DNA"/>
</dbReference>
<comment type="caution">
    <text evidence="2">The sequence shown here is derived from an EMBL/GenBank/DDBJ whole genome shotgun (WGS) entry which is preliminary data.</text>
</comment>
<reference evidence="2" key="1">
    <citation type="submission" date="2020-03" db="EMBL/GenBank/DDBJ databases">
        <authorList>
            <person name="Weist P."/>
        </authorList>
    </citation>
    <scope>NUCLEOTIDE SEQUENCE</scope>
</reference>
<evidence type="ECO:0000313" key="3">
    <source>
        <dbReference type="Proteomes" id="UP001153269"/>
    </source>
</evidence>
<feature type="compositionally biased region" description="Polar residues" evidence="1">
    <location>
        <begin position="27"/>
        <end position="46"/>
    </location>
</feature>
<evidence type="ECO:0000313" key="2">
    <source>
        <dbReference type="EMBL" id="CAB1450804.1"/>
    </source>
</evidence>
<proteinExistence type="predicted"/>